<dbReference type="Pfam" id="PF03552">
    <property type="entry name" value="Cellulose_synt"/>
    <property type="match status" value="2"/>
</dbReference>
<dbReference type="Gene3D" id="3.90.550.10">
    <property type="entry name" value="Spore Coat Polysaccharide Biosynthesis Protein SpsA, Chain A"/>
    <property type="match status" value="1"/>
</dbReference>
<evidence type="ECO:0000256" key="2">
    <source>
        <dbReference type="ARBA" id="ARBA00022676"/>
    </source>
</evidence>
<feature type="binding site" evidence="8">
    <location>
        <position position="96"/>
    </location>
    <ligand>
        <name>UDP-alpha-D-glucose</name>
        <dbReference type="ChEBI" id="CHEBI:58885"/>
    </ligand>
</feature>
<organism evidence="10 11">
    <name type="scientific">Ensete ventricosum</name>
    <name type="common">Abyssinian banana</name>
    <name type="synonym">Musa ensete</name>
    <dbReference type="NCBI Taxonomy" id="4639"/>
    <lineage>
        <taxon>Eukaryota</taxon>
        <taxon>Viridiplantae</taxon>
        <taxon>Streptophyta</taxon>
        <taxon>Embryophyta</taxon>
        <taxon>Tracheophyta</taxon>
        <taxon>Spermatophyta</taxon>
        <taxon>Magnoliopsida</taxon>
        <taxon>Liliopsida</taxon>
        <taxon>Zingiberales</taxon>
        <taxon>Musaceae</taxon>
        <taxon>Ensete</taxon>
    </lineage>
</organism>
<keyword evidence="3" id="KW-0808">Transferase</keyword>
<evidence type="ECO:0000256" key="7">
    <source>
        <dbReference type="ARBA" id="ARBA00023316"/>
    </source>
</evidence>
<protein>
    <recommendedName>
        <fullName evidence="12">Glycosyltransferase 2-like domain-containing protein</fullName>
    </recommendedName>
</protein>
<keyword evidence="7" id="KW-0961">Cell wall biogenesis/degradation</keyword>
<dbReference type="EMBL" id="AMZH03004607">
    <property type="protein sequence ID" value="RRT68715.1"/>
    <property type="molecule type" value="Genomic_DNA"/>
</dbReference>
<dbReference type="GO" id="GO:0071669">
    <property type="term" value="P:plant-type cell wall organization or biogenesis"/>
    <property type="evidence" value="ECO:0007669"/>
    <property type="project" value="UniProtKB-ARBA"/>
</dbReference>
<keyword evidence="6 9" id="KW-0472">Membrane</keyword>
<keyword evidence="5 9" id="KW-1133">Transmembrane helix</keyword>
<comment type="caution">
    <text evidence="10">The sequence shown here is derived from an EMBL/GenBank/DDBJ whole genome shotgun (WGS) entry which is preliminary data.</text>
</comment>
<accession>A0A426ZXM6</accession>
<evidence type="ECO:0000256" key="9">
    <source>
        <dbReference type="SAM" id="Phobius"/>
    </source>
</evidence>
<dbReference type="GO" id="GO:0030244">
    <property type="term" value="P:cellulose biosynthetic process"/>
    <property type="evidence" value="ECO:0007669"/>
    <property type="project" value="InterPro"/>
</dbReference>
<comment type="subcellular location">
    <subcellularLocation>
        <location evidence="1">Endomembrane system</location>
        <topology evidence="1">Multi-pass membrane protein</topology>
    </subcellularLocation>
</comment>
<evidence type="ECO:0000256" key="4">
    <source>
        <dbReference type="ARBA" id="ARBA00022692"/>
    </source>
</evidence>
<feature type="transmembrane region" description="Helical" evidence="9">
    <location>
        <begin position="21"/>
        <end position="38"/>
    </location>
</feature>
<dbReference type="GO" id="GO:0016760">
    <property type="term" value="F:cellulose synthase (UDP-forming) activity"/>
    <property type="evidence" value="ECO:0007669"/>
    <property type="project" value="InterPro"/>
</dbReference>
<sequence>MRGEGEGRLFETRVRRGRTWYKLYAASVCGGVCLTWVYRATNIPEIGEKGRWALMGMLVAELCFGFYWVLTQSFRWYGNELPPVDIFVCTADPTIEPPVLVMNTVLSVMAYDYPPEKLSIYVSDDGASELTFYALLEATDFVRHWISFCKRFDVEPRSPAAYFSSPELHDLRYASELDRIKIRVSSEISNSPVILNVDCDMYSNSSESVKNAMCFFLDEQCGQQIGYVQFPQNFNNLDKSNIYGDYISIINEVPAQETQILH</sequence>
<evidence type="ECO:0000256" key="8">
    <source>
        <dbReference type="PIRSR" id="PIRSR605150-2"/>
    </source>
</evidence>
<dbReference type="AlphaFoldDB" id="A0A426ZXM6"/>
<name>A0A426ZXM6_ENSVE</name>
<keyword evidence="2" id="KW-0328">Glycosyltransferase</keyword>
<feature type="binding site" evidence="8">
    <location>
        <position position="125"/>
    </location>
    <ligand>
        <name>UDP-alpha-D-glucose</name>
        <dbReference type="ChEBI" id="CHEBI:58885"/>
    </ligand>
</feature>
<keyword evidence="4 9" id="KW-0812">Transmembrane</keyword>
<dbReference type="PANTHER" id="PTHR13301">
    <property type="entry name" value="X-BOX TRANSCRIPTION FACTOR-RELATED"/>
    <property type="match status" value="1"/>
</dbReference>
<evidence type="ECO:0008006" key="12">
    <source>
        <dbReference type="Google" id="ProtNLM"/>
    </source>
</evidence>
<evidence type="ECO:0000256" key="5">
    <source>
        <dbReference type="ARBA" id="ARBA00022989"/>
    </source>
</evidence>
<dbReference type="Proteomes" id="UP000287651">
    <property type="component" value="Unassembled WGS sequence"/>
</dbReference>
<reference evidence="10 11" key="1">
    <citation type="journal article" date="2014" name="Agronomy (Basel)">
        <title>A Draft Genome Sequence for Ensete ventricosum, the Drought-Tolerant Tree Against Hunger.</title>
        <authorList>
            <person name="Harrison J."/>
            <person name="Moore K.A."/>
            <person name="Paszkiewicz K."/>
            <person name="Jones T."/>
            <person name="Grant M."/>
            <person name="Ambacheew D."/>
            <person name="Muzemil S."/>
            <person name="Studholme D.J."/>
        </authorList>
    </citation>
    <scope>NUCLEOTIDE SEQUENCE [LARGE SCALE GENOMIC DNA]</scope>
</reference>
<evidence type="ECO:0000256" key="1">
    <source>
        <dbReference type="ARBA" id="ARBA00004127"/>
    </source>
</evidence>
<feature type="transmembrane region" description="Helical" evidence="9">
    <location>
        <begin position="50"/>
        <end position="70"/>
    </location>
</feature>
<evidence type="ECO:0000313" key="11">
    <source>
        <dbReference type="Proteomes" id="UP000287651"/>
    </source>
</evidence>
<dbReference type="GO" id="GO:0012505">
    <property type="term" value="C:endomembrane system"/>
    <property type="evidence" value="ECO:0007669"/>
    <property type="project" value="UniProtKB-SubCell"/>
</dbReference>
<gene>
    <name evidence="10" type="ORF">B296_00029058</name>
</gene>
<dbReference type="InterPro" id="IPR029044">
    <property type="entry name" value="Nucleotide-diphossugar_trans"/>
</dbReference>
<dbReference type="InterPro" id="IPR005150">
    <property type="entry name" value="Cellulose_synth"/>
</dbReference>
<evidence type="ECO:0000256" key="3">
    <source>
        <dbReference type="ARBA" id="ARBA00022679"/>
    </source>
</evidence>
<dbReference type="GO" id="GO:0071555">
    <property type="term" value="P:cell wall organization"/>
    <property type="evidence" value="ECO:0007669"/>
    <property type="project" value="UniProtKB-KW"/>
</dbReference>
<proteinExistence type="predicted"/>
<evidence type="ECO:0000256" key="6">
    <source>
        <dbReference type="ARBA" id="ARBA00023136"/>
    </source>
</evidence>
<evidence type="ECO:0000313" key="10">
    <source>
        <dbReference type="EMBL" id="RRT68715.1"/>
    </source>
</evidence>
<dbReference type="GO" id="GO:0016020">
    <property type="term" value="C:membrane"/>
    <property type="evidence" value="ECO:0007669"/>
    <property type="project" value="InterPro"/>
</dbReference>